<protein>
    <submittedName>
        <fullName evidence="2">Peptidase inhibitor family I36 protein</fullName>
    </submittedName>
</protein>
<dbReference type="Proteomes" id="UP001223390">
    <property type="component" value="Unassembled WGS sequence"/>
</dbReference>
<feature type="chain" id="PRO_5046548565" evidence="1">
    <location>
        <begin position="34"/>
        <end position="149"/>
    </location>
</feature>
<dbReference type="RefSeq" id="WP_125812901.1">
    <property type="nucleotide sequence ID" value="NZ_JASITI010000021.1"/>
</dbReference>
<evidence type="ECO:0000313" key="2">
    <source>
        <dbReference type="EMBL" id="MDK9497677.1"/>
    </source>
</evidence>
<name>A0ABT7GVQ6_9ACTN</name>
<reference evidence="2 3" key="1">
    <citation type="submission" date="2023-05" db="EMBL/GenBank/DDBJ databases">
        <title>Sequencing and Assembly of Streptomyces sp. NP73.</title>
        <authorList>
            <person name="Konwar A.N."/>
            <person name="Saikia K."/>
            <person name="Thakur D."/>
        </authorList>
    </citation>
    <scope>NUCLEOTIDE SEQUENCE [LARGE SCALE GENOMIC DNA]</scope>
    <source>
        <strain evidence="2 3">NP73</strain>
    </source>
</reference>
<dbReference type="EMBL" id="JASITI010000021">
    <property type="protein sequence ID" value="MDK9497677.1"/>
    <property type="molecule type" value="Genomic_DNA"/>
</dbReference>
<accession>A0ABT7GVQ6</accession>
<gene>
    <name evidence="2" type="ORF">QEZ40_002620</name>
</gene>
<dbReference type="Pfam" id="PF03995">
    <property type="entry name" value="Inhibitor_I36"/>
    <property type="match status" value="1"/>
</dbReference>
<feature type="signal peptide" evidence="1">
    <location>
        <begin position="1"/>
        <end position="33"/>
    </location>
</feature>
<dbReference type="InterPro" id="IPR006311">
    <property type="entry name" value="TAT_signal"/>
</dbReference>
<keyword evidence="1" id="KW-0732">Signal</keyword>
<comment type="caution">
    <text evidence="2">The sequence shown here is derived from an EMBL/GenBank/DDBJ whole genome shotgun (WGS) entry which is preliminary data.</text>
</comment>
<evidence type="ECO:0000313" key="3">
    <source>
        <dbReference type="Proteomes" id="UP001223390"/>
    </source>
</evidence>
<proteinExistence type="predicted"/>
<sequence>MSRGKLSRRMATAAAVAAAGLALAGVATSPAAAAGGKVQGWKVSTSPYRCTGDVCLYYSPGAEGAIWAKTSFTDYNLSDNRFWSDQYGSAGSGQSVNDNAASQENNTAYTLYTYTGANMTGSVAWTPAWYGGNLGAVGMRNTVSSYEVR</sequence>
<keyword evidence="3" id="KW-1185">Reference proteome</keyword>
<dbReference type="PROSITE" id="PS51318">
    <property type="entry name" value="TAT"/>
    <property type="match status" value="1"/>
</dbReference>
<organism evidence="2 3">
    <name type="scientific">Streptomyces katrae</name>
    <dbReference type="NCBI Taxonomy" id="68223"/>
    <lineage>
        <taxon>Bacteria</taxon>
        <taxon>Bacillati</taxon>
        <taxon>Actinomycetota</taxon>
        <taxon>Actinomycetes</taxon>
        <taxon>Kitasatosporales</taxon>
        <taxon>Streptomycetaceae</taxon>
        <taxon>Streptomyces</taxon>
    </lineage>
</organism>
<evidence type="ECO:0000256" key="1">
    <source>
        <dbReference type="SAM" id="SignalP"/>
    </source>
</evidence>